<feature type="transmembrane region" description="Helical" evidence="1">
    <location>
        <begin position="46"/>
        <end position="65"/>
    </location>
</feature>
<evidence type="ECO:0008006" key="4">
    <source>
        <dbReference type="Google" id="ProtNLM"/>
    </source>
</evidence>
<evidence type="ECO:0000313" key="2">
    <source>
        <dbReference type="EMBL" id="SDN15445.1"/>
    </source>
</evidence>
<sequence length="71" mass="7475">MVAGLLIIAVNVVLLGPRTGQCTDYTAESGAVSACRSEPFLGIPGAWAIGIISLAALSYLVYRLVRRPVSR</sequence>
<gene>
    <name evidence="2" type="ORF">SAMN05216368_10426</name>
</gene>
<evidence type="ECO:0000313" key="3">
    <source>
        <dbReference type="Proteomes" id="UP000199639"/>
    </source>
</evidence>
<evidence type="ECO:0000256" key="1">
    <source>
        <dbReference type="SAM" id="Phobius"/>
    </source>
</evidence>
<keyword evidence="1" id="KW-0812">Transmembrane</keyword>
<keyword evidence="1" id="KW-1133">Transmembrane helix</keyword>
<dbReference type="Proteomes" id="UP000199639">
    <property type="component" value="Unassembled WGS sequence"/>
</dbReference>
<accession>A0A5E9FXU3</accession>
<name>A0A5E9FXU3_9MICO</name>
<dbReference type="EMBL" id="FNIB01000004">
    <property type="protein sequence ID" value="SDN15445.1"/>
    <property type="molecule type" value="Genomic_DNA"/>
</dbReference>
<keyword evidence="1" id="KW-0472">Membrane</keyword>
<proteinExistence type="predicted"/>
<organism evidence="2 3">
    <name type="scientific">Cryobacterium flavum</name>
    <dbReference type="NCBI Taxonomy" id="1424659"/>
    <lineage>
        <taxon>Bacteria</taxon>
        <taxon>Bacillati</taxon>
        <taxon>Actinomycetota</taxon>
        <taxon>Actinomycetes</taxon>
        <taxon>Micrococcales</taxon>
        <taxon>Microbacteriaceae</taxon>
        <taxon>Cryobacterium</taxon>
    </lineage>
</organism>
<dbReference type="AlphaFoldDB" id="A0A5E9FXU3"/>
<reference evidence="2 3" key="1">
    <citation type="submission" date="2016-10" db="EMBL/GenBank/DDBJ databases">
        <authorList>
            <person name="Varghese N."/>
            <person name="Submissions S."/>
        </authorList>
    </citation>
    <scope>NUCLEOTIDE SEQUENCE [LARGE SCALE GENOMIC DNA]</scope>
    <source>
        <strain evidence="2 3">CGMCC 1.11215</strain>
    </source>
</reference>
<protein>
    <recommendedName>
        <fullName evidence="4">Vitamin K epoxide reductase family protein</fullName>
    </recommendedName>
</protein>